<dbReference type="AlphaFoldDB" id="A0A8H5I4S0"/>
<keyword evidence="3" id="KW-1185">Reference proteome</keyword>
<feature type="region of interest" description="Disordered" evidence="1">
    <location>
        <begin position="889"/>
        <end position="958"/>
    </location>
</feature>
<accession>A0A8H5I4S0</accession>
<comment type="caution">
    <text evidence="2">The sequence shown here is derived from an EMBL/GenBank/DDBJ whole genome shotgun (WGS) entry which is preliminary data.</text>
</comment>
<dbReference type="Proteomes" id="UP000582016">
    <property type="component" value="Unassembled WGS sequence"/>
</dbReference>
<dbReference type="Gene3D" id="1.25.40.10">
    <property type="entry name" value="Tetratricopeptide repeat domain"/>
    <property type="match status" value="1"/>
</dbReference>
<sequence>MPQFRRTSPRPGLASTCRPLHTAAQAGSPRKASSIAAVSESFHGSSSGYSEDASILLAFLSVLAVSEKVPLDLLSRGAAPRRRWNMRGEIEEADAVAAGLAPELCSLLSDSSRLNDAFYELELSSAVSKNRDDTYNVDETVASRINERLLPENLLFFRSQALIVVYRAIPWKYIEPATPITKLFLPHLRHTLQTFHENSMYLPSGVRADLVLTLLEASRFPNMAWKCFVVDQAEHAALGLKDQYIHSLIAQSRCLLNRISGTMNQASNSLDDIGEDTASMTIDIRMHSAAGQASIQRSLNCIQVEDLSTAKRMLEDWSPLHRIPSSIERVVEFRKNTMLGRILRYQGAFRESLTYLERAQTTAAQENDLTFYEDFRDLTCDLADTLRELNEPASGERHLRTEIARRDQSGISIGKSLLQVSLAEALFAQTRYREAESVCLEVESRPGLLKLERLRLHITMAKIHHVQSNNDGAFLYWNEAMKDIAKFHMTGGRATRTILLSICDILRSRGQTKLMTDSMDQVALLDAGAKPEGVEYWIAGLRHCHGVKEDGAIGWKDTRNMPTLLEALTKRNVAVNSQAVVGGSNTTTETYIEPGGWRTWDEFNYDTLTRIFRRKLASEYRGSSEPRVLELDLIVNNEETLEDLLRRFVSPCVNYALEHQQGHPHLGRGSRCGFEDRPDWSAISTEYITEHGQFANILPGDTKLDAKWSPWMSEDMGSFNEWQKVLAQELTYMARYRTRYGFIITDANLVVLRITRELIGAGLAQTRPRREAAVFVGHQRHSSDVTMGSGDGSSSFYSDDSPLEWSYHDPEYAVIPWDAHGKEVLTIKLALWSLIMMATSGNRGIDYSYPPLDSWRYSGEGYVHNTSGATKAELSQGDHLLVEPNVMSWEGGQDVDDMPQSTHDGGISSADPSHACQRDEVEASVGGSSRQAAQGPDDDDQKTEVGSSHRHHKRKKVRIEKHLVTRKLYYLNANGDKVDTSRAQWTKVDGGYELKGRKNIYFTEQFPH</sequence>
<evidence type="ECO:0000313" key="2">
    <source>
        <dbReference type="EMBL" id="KAF5529250.1"/>
    </source>
</evidence>
<dbReference type="OrthoDB" id="427518at2759"/>
<dbReference type="EMBL" id="JAAOAQ010001287">
    <property type="protein sequence ID" value="KAF5529250.1"/>
    <property type="molecule type" value="Genomic_DNA"/>
</dbReference>
<name>A0A8H5I4S0_9HYPO</name>
<proteinExistence type="predicted"/>
<protein>
    <submittedName>
        <fullName evidence="2">Uncharacterized protein</fullName>
    </submittedName>
</protein>
<dbReference type="InterPro" id="IPR011990">
    <property type="entry name" value="TPR-like_helical_dom_sf"/>
</dbReference>
<reference evidence="2 3" key="1">
    <citation type="submission" date="2020-05" db="EMBL/GenBank/DDBJ databases">
        <title>Identification and distribution of gene clusters putatively required for synthesis of sphingolipid metabolism inhibitors in phylogenetically diverse species of the filamentous fungus Fusarium.</title>
        <authorList>
            <person name="Kim H.-S."/>
            <person name="Busman M."/>
            <person name="Brown D.W."/>
            <person name="Divon H."/>
            <person name="Uhlig S."/>
            <person name="Proctor R.H."/>
        </authorList>
    </citation>
    <scope>NUCLEOTIDE SEQUENCE [LARGE SCALE GENOMIC DNA]</scope>
    <source>
        <strain evidence="2 3">NRRL 13617</strain>
    </source>
</reference>
<feature type="compositionally biased region" description="Basic residues" evidence="1">
    <location>
        <begin position="948"/>
        <end position="958"/>
    </location>
</feature>
<evidence type="ECO:0000313" key="3">
    <source>
        <dbReference type="Proteomes" id="UP000582016"/>
    </source>
</evidence>
<organism evidence="2 3">
    <name type="scientific">Fusarium phyllophilum</name>
    <dbReference type="NCBI Taxonomy" id="47803"/>
    <lineage>
        <taxon>Eukaryota</taxon>
        <taxon>Fungi</taxon>
        <taxon>Dikarya</taxon>
        <taxon>Ascomycota</taxon>
        <taxon>Pezizomycotina</taxon>
        <taxon>Sordariomycetes</taxon>
        <taxon>Hypocreomycetidae</taxon>
        <taxon>Hypocreales</taxon>
        <taxon>Nectriaceae</taxon>
        <taxon>Fusarium</taxon>
        <taxon>Fusarium fujikuroi species complex</taxon>
    </lineage>
</organism>
<evidence type="ECO:0000256" key="1">
    <source>
        <dbReference type="SAM" id="MobiDB-lite"/>
    </source>
</evidence>
<gene>
    <name evidence="2" type="ORF">FPHYL_14240</name>
</gene>